<name>A0ABT9G1Q7_LEPDI</name>
<evidence type="ECO:0000313" key="2">
    <source>
        <dbReference type="Proteomes" id="UP001235760"/>
    </source>
</evidence>
<dbReference type="Proteomes" id="UP001235760">
    <property type="component" value="Unassembled WGS sequence"/>
</dbReference>
<sequence>MTTPPLILTPDELHQLTGYRRATDQLRELHQRGFLRARISRAGPVVLEREHYLAVCRGAQPDPARPQLRLPKAR</sequence>
<reference evidence="1 2" key="1">
    <citation type="submission" date="2023-08" db="EMBL/GenBank/DDBJ databases">
        <authorList>
            <person name="Roldan D.M."/>
            <person name="Menes R.J."/>
        </authorList>
    </citation>
    <scope>NUCLEOTIDE SEQUENCE [LARGE SCALE GENOMIC DNA]</scope>
    <source>
        <strain evidence="1 2">CCM 2812</strain>
    </source>
</reference>
<dbReference type="EMBL" id="JAUZEE010000003">
    <property type="protein sequence ID" value="MDP4300383.1"/>
    <property type="molecule type" value="Genomic_DNA"/>
</dbReference>
<gene>
    <name evidence="1" type="ORF">Q8X39_07010</name>
</gene>
<protein>
    <submittedName>
        <fullName evidence="1">DUF4224 domain-containing protein</fullName>
    </submittedName>
</protein>
<comment type="caution">
    <text evidence="1">The sequence shown here is derived from an EMBL/GenBank/DDBJ whole genome shotgun (WGS) entry which is preliminary data.</text>
</comment>
<evidence type="ECO:0000313" key="1">
    <source>
        <dbReference type="EMBL" id="MDP4300383.1"/>
    </source>
</evidence>
<accession>A0ABT9G1Q7</accession>
<dbReference type="RefSeq" id="WP_305748944.1">
    <property type="nucleotide sequence ID" value="NZ_JAUZEE010000003.1"/>
</dbReference>
<organism evidence="1 2">
    <name type="scientific">Leptothrix discophora</name>
    <dbReference type="NCBI Taxonomy" id="89"/>
    <lineage>
        <taxon>Bacteria</taxon>
        <taxon>Pseudomonadati</taxon>
        <taxon>Pseudomonadota</taxon>
        <taxon>Betaproteobacteria</taxon>
        <taxon>Burkholderiales</taxon>
        <taxon>Sphaerotilaceae</taxon>
        <taxon>Leptothrix</taxon>
    </lineage>
</organism>
<proteinExistence type="predicted"/>
<keyword evidence="2" id="KW-1185">Reference proteome</keyword>